<dbReference type="PROSITE" id="PS00061">
    <property type="entry name" value="ADH_SHORT"/>
    <property type="match status" value="1"/>
</dbReference>
<dbReference type="Proteomes" id="UP000184404">
    <property type="component" value="Unassembled WGS sequence"/>
</dbReference>
<proteinExistence type="inferred from homology"/>
<dbReference type="Pfam" id="PF13561">
    <property type="entry name" value="adh_short_C2"/>
    <property type="match status" value="1"/>
</dbReference>
<dbReference type="SMART" id="SM00822">
    <property type="entry name" value="PKS_KR"/>
    <property type="match status" value="1"/>
</dbReference>
<evidence type="ECO:0000313" key="4">
    <source>
        <dbReference type="EMBL" id="SHE77272.1"/>
    </source>
</evidence>
<dbReference type="SUPFAM" id="SSF51735">
    <property type="entry name" value="NAD(P)-binding Rossmann-fold domains"/>
    <property type="match status" value="1"/>
</dbReference>
<dbReference type="EMBL" id="FQUG01000004">
    <property type="protein sequence ID" value="SHE77272.1"/>
    <property type="molecule type" value="Genomic_DNA"/>
</dbReference>
<dbReference type="InterPro" id="IPR002347">
    <property type="entry name" value="SDR_fam"/>
</dbReference>
<dbReference type="RefSeq" id="WP_072935417.1">
    <property type="nucleotide sequence ID" value="NZ_FQUG01000004.1"/>
</dbReference>
<comment type="similarity">
    <text evidence="1">Belongs to the short-chain dehydrogenases/reductases (SDR) family.</text>
</comment>
<evidence type="ECO:0000256" key="2">
    <source>
        <dbReference type="ARBA" id="ARBA00023002"/>
    </source>
</evidence>
<dbReference type="AlphaFoldDB" id="A0A1M4W8G8"/>
<dbReference type="OrthoDB" id="9803333at2"/>
<feature type="domain" description="Ketoreductase" evidence="3">
    <location>
        <begin position="4"/>
        <end position="188"/>
    </location>
</feature>
<dbReference type="STRING" id="1123243.SAMN02745190_01133"/>
<reference evidence="4 5" key="1">
    <citation type="submission" date="2016-11" db="EMBL/GenBank/DDBJ databases">
        <authorList>
            <person name="Jaros S."/>
            <person name="Januszkiewicz K."/>
            <person name="Wedrychowicz H."/>
        </authorList>
    </citation>
    <scope>NUCLEOTIDE SEQUENCE [LARGE SCALE GENOMIC DNA]</scope>
    <source>
        <strain evidence="4 5">DSM 10502</strain>
    </source>
</reference>
<dbReference type="PANTHER" id="PTHR43975">
    <property type="entry name" value="ZGC:101858"/>
    <property type="match status" value="1"/>
</dbReference>
<dbReference type="InterPro" id="IPR020904">
    <property type="entry name" value="Sc_DH/Rdtase_CS"/>
</dbReference>
<keyword evidence="2" id="KW-0560">Oxidoreductase</keyword>
<accession>A0A1M4W8G8</accession>
<dbReference type="CDD" id="cd05233">
    <property type="entry name" value="SDR_c"/>
    <property type="match status" value="1"/>
</dbReference>
<dbReference type="PANTHER" id="PTHR43975:SF2">
    <property type="entry name" value="EG:BACR7A4.14 PROTEIN-RELATED"/>
    <property type="match status" value="1"/>
</dbReference>
<protein>
    <submittedName>
        <fullName evidence="4">NAD(P)-dependent dehydrogenase, short-chain alcohol dehydrogenase family</fullName>
    </submittedName>
</protein>
<sequence>MERKAVLITGGTSGIGLAAAKIFLKKGYAVSIAGRDEKKGQDAESLLKTESENVSFIRLDVKNPKECEKAVRDAEIKWGRLDCLVNSAGVYLEESAEELTEESYSHIMDTNIKGTMFMSKYALPLLKKQKGNIVNVSSDAGLHGNFGCSLYCASKGAVTLYTRALALEAAPYGVRVNCICPGDIMTPLTEKQIENEPSKEEALREMASVYPVGRIGTAEEAAEVIVFLASAEAAFVTGAAWSVDGGITA</sequence>
<evidence type="ECO:0000259" key="3">
    <source>
        <dbReference type="SMART" id="SM00822"/>
    </source>
</evidence>
<keyword evidence="5" id="KW-1185">Reference proteome</keyword>
<dbReference type="PRINTS" id="PR00080">
    <property type="entry name" value="SDRFAMILY"/>
</dbReference>
<dbReference type="InterPro" id="IPR057326">
    <property type="entry name" value="KR_dom"/>
</dbReference>
<dbReference type="GO" id="GO:0016491">
    <property type="term" value="F:oxidoreductase activity"/>
    <property type="evidence" value="ECO:0007669"/>
    <property type="project" value="UniProtKB-KW"/>
</dbReference>
<dbReference type="PRINTS" id="PR00081">
    <property type="entry name" value="GDHRDH"/>
</dbReference>
<evidence type="ECO:0000256" key="1">
    <source>
        <dbReference type="ARBA" id="ARBA00006484"/>
    </source>
</evidence>
<evidence type="ECO:0000313" key="5">
    <source>
        <dbReference type="Proteomes" id="UP000184404"/>
    </source>
</evidence>
<organism evidence="4 5">
    <name type="scientific">Schwartzia succinivorans DSM 10502</name>
    <dbReference type="NCBI Taxonomy" id="1123243"/>
    <lineage>
        <taxon>Bacteria</taxon>
        <taxon>Bacillati</taxon>
        <taxon>Bacillota</taxon>
        <taxon>Negativicutes</taxon>
        <taxon>Selenomonadales</taxon>
        <taxon>Selenomonadaceae</taxon>
        <taxon>Schwartzia</taxon>
    </lineage>
</organism>
<dbReference type="GO" id="GO:0008206">
    <property type="term" value="P:bile acid metabolic process"/>
    <property type="evidence" value="ECO:0007669"/>
    <property type="project" value="UniProtKB-ARBA"/>
</dbReference>
<gene>
    <name evidence="4" type="ORF">SAMN02745190_01133</name>
</gene>
<dbReference type="Gene3D" id="3.40.50.720">
    <property type="entry name" value="NAD(P)-binding Rossmann-like Domain"/>
    <property type="match status" value="1"/>
</dbReference>
<dbReference type="NCBIfam" id="NF005559">
    <property type="entry name" value="PRK07231.1"/>
    <property type="match status" value="1"/>
</dbReference>
<dbReference type="FunFam" id="3.40.50.720:FF:000084">
    <property type="entry name" value="Short-chain dehydrogenase reductase"/>
    <property type="match status" value="1"/>
</dbReference>
<dbReference type="InterPro" id="IPR036291">
    <property type="entry name" value="NAD(P)-bd_dom_sf"/>
</dbReference>
<name>A0A1M4W8G8_9FIRM</name>